<reference evidence="4 5" key="1">
    <citation type="journal article" date="2018" name="Nat. Biotechnol.">
        <title>A standardized bacterial taxonomy based on genome phylogeny substantially revises the tree of life.</title>
        <authorList>
            <person name="Parks D.H."/>
            <person name="Chuvochina M."/>
            <person name="Waite D.W."/>
            <person name="Rinke C."/>
            <person name="Skarshewski A."/>
            <person name="Chaumeil P.A."/>
            <person name="Hugenholtz P."/>
        </authorList>
    </citation>
    <scope>NUCLEOTIDE SEQUENCE [LARGE SCALE GENOMIC DNA]</scope>
    <source>
        <strain evidence="4">UBA9375</strain>
    </source>
</reference>
<name>A0A3D3RDU0_9PLAN</name>
<proteinExistence type="predicted"/>
<sequence>MSDSVNRRTFLGQTAAAATAASFAAPGILSAANNAPSKKVTIGIMGMQRGLALAKIFGALDGVEIKYVCDTDDTRLTNAAKTVEKATTKAPQAIGDFRKILDDKEVDALIVAPPNHWHSPATILGCSAGKNVYVEKPCSHNPKEGEMMVAAARKNKKAVQMGSQRRSSASIQEGIQKVKEGAIGDVYLARAFYESARGSIGTGKPAAVPGELNYDLWQGPAPRQKYVDNLIHYNWHWFWKYGNGELGNNGVHSLDLCRWGLDVDYPTRVVSSGGRYAYDDDQQTPDTHVVGYEFGDKKQITWQGTSCNRHKNDFVTFFGSKGTLILGISGGYRILDAKDKEIEKVDGNQGLREHAQNFIDAIRNNEPLNLNAEIEIGHKSTLLCHVGNIAHRTGRTLNCDPANGHIQNDEEAMTLWTREYEPGWEPKV</sequence>
<evidence type="ECO:0000313" key="5">
    <source>
        <dbReference type="Proteomes" id="UP000263642"/>
    </source>
</evidence>
<dbReference type="PANTHER" id="PTHR43818:SF5">
    <property type="entry name" value="OXIDOREDUCTASE FAMILY PROTEIN"/>
    <property type="match status" value="1"/>
</dbReference>
<feature type="domain" description="Gfo/Idh/MocA-like oxidoreductase bacterial type C-terminal" evidence="3">
    <location>
        <begin position="204"/>
        <end position="419"/>
    </location>
</feature>
<dbReference type="GO" id="GO:0000166">
    <property type="term" value="F:nucleotide binding"/>
    <property type="evidence" value="ECO:0007669"/>
    <property type="project" value="InterPro"/>
</dbReference>
<dbReference type="InterPro" id="IPR006311">
    <property type="entry name" value="TAT_signal"/>
</dbReference>
<dbReference type="InterPro" id="IPR050463">
    <property type="entry name" value="Gfo/Idh/MocA_oxidrdct_glycsds"/>
</dbReference>
<dbReference type="InterPro" id="IPR000683">
    <property type="entry name" value="Gfo/Idh/MocA-like_OxRdtase_N"/>
</dbReference>
<dbReference type="PANTHER" id="PTHR43818">
    <property type="entry name" value="BCDNA.GH03377"/>
    <property type="match status" value="1"/>
</dbReference>
<evidence type="ECO:0000259" key="3">
    <source>
        <dbReference type="Pfam" id="PF19051"/>
    </source>
</evidence>
<feature type="signal peptide" evidence="1">
    <location>
        <begin position="1"/>
        <end position="31"/>
    </location>
</feature>
<feature type="domain" description="Gfo/Idh/MocA-like oxidoreductase N-terminal" evidence="2">
    <location>
        <begin position="54"/>
        <end position="162"/>
    </location>
</feature>
<dbReference type="Pfam" id="PF19051">
    <property type="entry name" value="GFO_IDH_MocA_C2"/>
    <property type="match status" value="1"/>
</dbReference>
<dbReference type="Gene3D" id="3.40.50.720">
    <property type="entry name" value="NAD(P)-binding Rossmann-like Domain"/>
    <property type="match status" value="1"/>
</dbReference>
<dbReference type="AlphaFoldDB" id="A0A3D3RDU0"/>
<dbReference type="Pfam" id="PF01408">
    <property type="entry name" value="GFO_IDH_MocA"/>
    <property type="match status" value="1"/>
</dbReference>
<dbReference type="SUPFAM" id="SSF51735">
    <property type="entry name" value="NAD(P)-binding Rossmann-fold domains"/>
    <property type="match status" value="1"/>
</dbReference>
<dbReference type="SUPFAM" id="SSF55347">
    <property type="entry name" value="Glyceraldehyde-3-phosphate dehydrogenase-like, C-terminal domain"/>
    <property type="match status" value="1"/>
</dbReference>
<evidence type="ECO:0000256" key="1">
    <source>
        <dbReference type="SAM" id="SignalP"/>
    </source>
</evidence>
<dbReference type="InterPro" id="IPR036291">
    <property type="entry name" value="NAD(P)-bd_dom_sf"/>
</dbReference>
<comment type="caution">
    <text evidence="4">The sequence shown here is derived from an EMBL/GenBank/DDBJ whole genome shotgun (WGS) entry which is preliminary data.</text>
</comment>
<dbReference type="Proteomes" id="UP000263642">
    <property type="component" value="Unassembled WGS sequence"/>
</dbReference>
<gene>
    <name evidence="4" type="ORF">DIT97_29770</name>
</gene>
<dbReference type="PROSITE" id="PS51318">
    <property type="entry name" value="TAT"/>
    <property type="match status" value="1"/>
</dbReference>
<dbReference type="EMBL" id="DQAY01000184">
    <property type="protein sequence ID" value="HCO26994.1"/>
    <property type="molecule type" value="Genomic_DNA"/>
</dbReference>
<accession>A0A3D3RDU0</accession>
<protein>
    <submittedName>
        <fullName evidence="4">Dehydrogenase</fullName>
    </submittedName>
</protein>
<evidence type="ECO:0000259" key="2">
    <source>
        <dbReference type="Pfam" id="PF01408"/>
    </source>
</evidence>
<dbReference type="Gene3D" id="3.30.360.10">
    <property type="entry name" value="Dihydrodipicolinate Reductase, domain 2"/>
    <property type="match status" value="1"/>
</dbReference>
<keyword evidence="1" id="KW-0732">Signal</keyword>
<dbReference type="InterPro" id="IPR043906">
    <property type="entry name" value="Gfo/Idh/MocA_OxRdtase_bact_C"/>
</dbReference>
<evidence type="ECO:0000313" key="4">
    <source>
        <dbReference type="EMBL" id="HCO26994.1"/>
    </source>
</evidence>
<organism evidence="4 5">
    <name type="scientific">Gimesia maris</name>
    <dbReference type="NCBI Taxonomy" id="122"/>
    <lineage>
        <taxon>Bacteria</taxon>
        <taxon>Pseudomonadati</taxon>
        <taxon>Planctomycetota</taxon>
        <taxon>Planctomycetia</taxon>
        <taxon>Planctomycetales</taxon>
        <taxon>Planctomycetaceae</taxon>
        <taxon>Gimesia</taxon>
    </lineage>
</organism>
<feature type="chain" id="PRO_5017826783" evidence="1">
    <location>
        <begin position="32"/>
        <end position="428"/>
    </location>
</feature>